<evidence type="ECO:0000259" key="9">
    <source>
        <dbReference type="PROSITE" id="PS50059"/>
    </source>
</evidence>
<dbReference type="InterPro" id="IPR046357">
    <property type="entry name" value="PPIase_dom_sf"/>
</dbReference>
<dbReference type="InterPro" id="IPR001179">
    <property type="entry name" value="PPIase_FKBP_dom"/>
</dbReference>
<evidence type="ECO:0000256" key="7">
    <source>
        <dbReference type="RuleBase" id="RU003915"/>
    </source>
</evidence>
<comment type="catalytic activity">
    <reaction evidence="1 6 7">
        <text>[protein]-peptidylproline (omega=180) = [protein]-peptidylproline (omega=0)</text>
        <dbReference type="Rhea" id="RHEA:16237"/>
        <dbReference type="Rhea" id="RHEA-COMP:10747"/>
        <dbReference type="Rhea" id="RHEA-COMP:10748"/>
        <dbReference type="ChEBI" id="CHEBI:83833"/>
        <dbReference type="ChEBI" id="CHEBI:83834"/>
        <dbReference type="EC" id="5.2.1.8"/>
    </reaction>
</comment>
<sequence>MKFNRLFLALPVALTLVNCNDSKMSSGGDAELKTFKDSVSYIIGANTGAQFKQALGDNPDEFFDMEIYMQGVETALTDSVEMPQADMRRIMNEFQTKLRAKQQEEQAAKAAANKEKEEAFLAENAEKEGVQTTESGLQYKVIEEGDGVSPVETDQVQVNYEGKLLDGTVFDSSYERQQPATFGVNQVISGWTEGLQLMKEGAKYEFYIPADLAYGQRGSGPKIGPGETLIFTVELLDVIDK</sequence>
<evidence type="ECO:0000256" key="5">
    <source>
        <dbReference type="ARBA" id="ARBA00023235"/>
    </source>
</evidence>
<dbReference type="PANTHER" id="PTHR43811:SF57">
    <property type="entry name" value="FKBP-TYPE PEPTIDYL-PROLYL CIS-TRANS ISOMERASE FKPA-RELATED"/>
    <property type="match status" value="1"/>
</dbReference>
<dbReference type="PANTHER" id="PTHR43811">
    <property type="entry name" value="FKBP-TYPE PEPTIDYL-PROLYL CIS-TRANS ISOMERASE FKPA"/>
    <property type="match status" value="1"/>
</dbReference>
<keyword evidence="11" id="KW-1185">Reference proteome</keyword>
<keyword evidence="5 6" id="KW-0413">Isomerase</keyword>
<dbReference type="GO" id="GO:0003755">
    <property type="term" value="F:peptidyl-prolyl cis-trans isomerase activity"/>
    <property type="evidence" value="ECO:0007669"/>
    <property type="project" value="UniProtKB-UniRule"/>
</dbReference>
<reference evidence="10 11" key="1">
    <citation type="journal article" date="2007" name="Nature">
        <title>Light stimulates growth of proteorhodopsin-containing marine Flavobacteria.</title>
        <authorList>
            <person name="Gomez-Consarnau L."/>
            <person name="Gonzalez J.M."/>
            <person name="Coll-Llado M."/>
            <person name="Gourdon P."/>
            <person name="Pascher T."/>
            <person name="Neutze R."/>
            <person name="Pedros-Alio C."/>
            <person name="Pinhassi J."/>
        </authorList>
    </citation>
    <scope>NUCLEOTIDE SEQUENCE [LARGE SCALE GENOMIC DNA]</scope>
    <source>
        <strain evidence="10 11">MED217</strain>
    </source>
</reference>
<name>A3XH20_LEEBM</name>
<protein>
    <recommendedName>
        <fullName evidence="7">Peptidyl-prolyl cis-trans isomerase</fullName>
        <ecNumber evidence="7">5.2.1.8</ecNumber>
    </recommendedName>
</protein>
<dbReference type="Pfam" id="PF01346">
    <property type="entry name" value="FKBP_N"/>
    <property type="match status" value="1"/>
</dbReference>
<proteinExistence type="inferred from homology"/>
<dbReference type="GO" id="GO:0006457">
    <property type="term" value="P:protein folding"/>
    <property type="evidence" value="ECO:0007669"/>
    <property type="project" value="InterPro"/>
</dbReference>
<dbReference type="RefSeq" id="WP_009781897.1">
    <property type="nucleotide sequence ID" value="NZ_CH672395.1"/>
</dbReference>
<evidence type="ECO:0000256" key="2">
    <source>
        <dbReference type="ARBA" id="ARBA00006577"/>
    </source>
</evidence>
<dbReference type="Gene3D" id="3.10.50.40">
    <property type="match status" value="1"/>
</dbReference>
<evidence type="ECO:0000313" key="10">
    <source>
        <dbReference type="EMBL" id="EAQ51423.1"/>
    </source>
</evidence>
<dbReference type="EC" id="5.2.1.8" evidence="7"/>
<comment type="similarity">
    <text evidence="2 7">Belongs to the FKBP-type PPIase family.</text>
</comment>
<dbReference type="HOGENOM" id="CLU_013615_0_1_10"/>
<gene>
    <name evidence="10" type="ORF">MED217_17810</name>
</gene>
<dbReference type="eggNOG" id="COG0545">
    <property type="taxonomic scope" value="Bacteria"/>
</dbReference>
<dbReference type="PROSITE" id="PS50059">
    <property type="entry name" value="FKBP_PPIASE"/>
    <property type="match status" value="1"/>
</dbReference>
<evidence type="ECO:0000256" key="1">
    <source>
        <dbReference type="ARBA" id="ARBA00000971"/>
    </source>
</evidence>
<keyword evidence="3" id="KW-0732">Signal</keyword>
<accession>A3XH20</accession>
<evidence type="ECO:0000256" key="3">
    <source>
        <dbReference type="ARBA" id="ARBA00022729"/>
    </source>
</evidence>
<evidence type="ECO:0000256" key="4">
    <source>
        <dbReference type="ARBA" id="ARBA00023110"/>
    </source>
</evidence>
<feature type="coiled-coil region" evidence="8">
    <location>
        <begin position="91"/>
        <end position="118"/>
    </location>
</feature>
<evidence type="ECO:0000313" key="11">
    <source>
        <dbReference type="Proteomes" id="UP000001601"/>
    </source>
</evidence>
<feature type="domain" description="PPIase FKBP-type" evidence="9">
    <location>
        <begin position="153"/>
        <end position="239"/>
    </location>
</feature>
<organism evidence="10 11">
    <name type="scientific">Leeuwenhoekiella blandensis (strain CECT 7118 / CCUG 51940 / KCTC 22103 / MED217)</name>
    <name type="common">Flavobacterium sp. (strain MED217)</name>
    <dbReference type="NCBI Taxonomy" id="398720"/>
    <lineage>
        <taxon>Bacteria</taxon>
        <taxon>Pseudomonadati</taxon>
        <taxon>Bacteroidota</taxon>
        <taxon>Flavobacteriia</taxon>
        <taxon>Flavobacteriales</taxon>
        <taxon>Flavobacteriaceae</taxon>
        <taxon>Leeuwenhoekiella</taxon>
    </lineage>
</organism>
<dbReference type="Pfam" id="PF00254">
    <property type="entry name" value="FKBP_C"/>
    <property type="match status" value="1"/>
</dbReference>
<dbReference type="EMBL" id="AANC01000001">
    <property type="protein sequence ID" value="EAQ51423.1"/>
    <property type="molecule type" value="Genomic_DNA"/>
</dbReference>
<dbReference type="Gene3D" id="1.10.287.460">
    <property type="entry name" value="Peptidyl-prolyl cis-trans isomerase, FKBP-type, N-terminal domain"/>
    <property type="match status" value="1"/>
</dbReference>
<dbReference type="InterPro" id="IPR000774">
    <property type="entry name" value="PPIase_FKBP_N"/>
</dbReference>
<keyword evidence="8" id="KW-0175">Coiled coil</keyword>
<dbReference type="FunFam" id="3.10.50.40:FF:000045">
    <property type="entry name" value="Peptidyl-prolyl cis-trans isomerase"/>
    <property type="match status" value="1"/>
</dbReference>
<dbReference type="AlphaFoldDB" id="A3XH20"/>
<evidence type="ECO:0000256" key="8">
    <source>
        <dbReference type="SAM" id="Coils"/>
    </source>
</evidence>
<evidence type="ECO:0000256" key="6">
    <source>
        <dbReference type="PROSITE-ProRule" id="PRU00277"/>
    </source>
</evidence>
<dbReference type="Proteomes" id="UP000001601">
    <property type="component" value="Unassembled WGS sequence"/>
</dbReference>
<dbReference type="InterPro" id="IPR036944">
    <property type="entry name" value="PPIase_FKBP_N_sf"/>
</dbReference>
<dbReference type="STRING" id="398720.MED217_17810"/>
<keyword evidence="4 6" id="KW-0697">Rotamase</keyword>
<comment type="caution">
    <text evidence="10">The sequence shown here is derived from an EMBL/GenBank/DDBJ whole genome shotgun (WGS) entry which is preliminary data.</text>
</comment>
<dbReference type="SUPFAM" id="SSF54534">
    <property type="entry name" value="FKBP-like"/>
    <property type="match status" value="1"/>
</dbReference>